<gene>
    <name evidence="2" type="ORF">RF11_01729</name>
</gene>
<dbReference type="Proteomes" id="UP000031668">
    <property type="component" value="Unassembled WGS sequence"/>
</dbReference>
<accession>A0A0C2IEL2</accession>
<evidence type="ECO:0000313" key="3">
    <source>
        <dbReference type="Proteomes" id="UP000031668"/>
    </source>
</evidence>
<dbReference type="EMBL" id="JWZT01004612">
    <property type="protein sequence ID" value="KII63718.1"/>
    <property type="molecule type" value="Genomic_DNA"/>
</dbReference>
<feature type="region of interest" description="Disordered" evidence="1">
    <location>
        <begin position="80"/>
        <end position="155"/>
    </location>
</feature>
<dbReference type="AlphaFoldDB" id="A0A0C2IEL2"/>
<comment type="caution">
    <text evidence="2">The sequence shown here is derived from an EMBL/GenBank/DDBJ whole genome shotgun (WGS) entry which is preliminary data.</text>
</comment>
<organism evidence="2 3">
    <name type="scientific">Thelohanellus kitauei</name>
    <name type="common">Myxosporean</name>
    <dbReference type="NCBI Taxonomy" id="669202"/>
    <lineage>
        <taxon>Eukaryota</taxon>
        <taxon>Metazoa</taxon>
        <taxon>Cnidaria</taxon>
        <taxon>Myxozoa</taxon>
        <taxon>Myxosporea</taxon>
        <taxon>Bivalvulida</taxon>
        <taxon>Platysporina</taxon>
        <taxon>Myxobolidae</taxon>
        <taxon>Thelohanellus</taxon>
    </lineage>
</organism>
<evidence type="ECO:0000256" key="1">
    <source>
        <dbReference type="SAM" id="MobiDB-lite"/>
    </source>
</evidence>
<feature type="compositionally biased region" description="Polar residues" evidence="1">
    <location>
        <begin position="135"/>
        <end position="145"/>
    </location>
</feature>
<feature type="compositionally biased region" description="Polar residues" evidence="1">
    <location>
        <begin position="80"/>
        <end position="90"/>
    </location>
</feature>
<reference evidence="2 3" key="1">
    <citation type="journal article" date="2014" name="Genome Biol. Evol.">
        <title>The genome of the myxosporean Thelohanellus kitauei shows adaptations to nutrient acquisition within its fish host.</title>
        <authorList>
            <person name="Yang Y."/>
            <person name="Xiong J."/>
            <person name="Zhou Z."/>
            <person name="Huo F."/>
            <person name="Miao W."/>
            <person name="Ran C."/>
            <person name="Liu Y."/>
            <person name="Zhang J."/>
            <person name="Feng J."/>
            <person name="Wang M."/>
            <person name="Wang M."/>
            <person name="Wang L."/>
            <person name="Yao B."/>
        </authorList>
    </citation>
    <scope>NUCLEOTIDE SEQUENCE [LARGE SCALE GENOMIC DNA]</scope>
    <source>
        <strain evidence="2">Wuqing</strain>
    </source>
</reference>
<keyword evidence="3" id="KW-1185">Reference proteome</keyword>
<evidence type="ECO:0000313" key="2">
    <source>
        <dbReference type="EMBL" id="KII63718.1"/>
    </source>
</evidence>
<protein>
    <submittedName>
        <fullName evidence="2">Uncharacterized protein</fullName>
    </submittedName>
</protein>
<feature type="region of interest" description="Disordered" evidence="1">
    <location>
        <begin position="27"/>
        <end position="48"/>
    </location>
</feature>
<proteinExistence type="predicted"/>
<name>A0A0C2IEL2_THEKT</name>
<sequence>MFFLSIIGGPKLDRLCKFFGQCVGKSPTHEPLSDDIEEQSDSSEGRFPLTFPVARTSVRQTPFAGRDPLYLSGQQFGQSVERTEYQQTAESIEDQPTADISSSSSPLTSPGVDGNVFKAAGPASLSQKRFDKTQGTETSFDQLNWSGIDKDVVNK</sequence>